<dbReference type="InterPro" id="IPR029063">
    <property type="entry name" value="SAM-dependent_MTases_sf"/>
</dbReference>
<organism evidence="5 6">
    <name type="scientific">Roseateles agri</name>
    <dbReference type="NCBI Taxonomy" id="3098619"/>
    <lineage>
        <taxon>Bacteria</taxon>
        <taxon>Pseudomonadati</taxon>
        <taxon>Pseudomonadota</taxon>
        <taxon>Betaproteobacteria</taxon>
        <taxon>Burkholderiales</taxon>
        <taxon>Sphaerotilaceae</taxon>
        <taxon>Roseateles</taxon>
    </lineage>
</organism>
<evidence type="ECO:0000256" key="1">
    <source>
        <dbReference type="ARBA" id="ARBA00008361"/>
    </source>
</evidence>
<dbReference type="EMBL" id="JAXCLA010000003">
    <property type="protein sequence ID" value="MDY0744570.1"/>
    <property type="molecule type" value="Genomic_DNA"/>
</dbReference>
<dbReference type="GO" id="GO:0032259">
    <property type="term" value="P:methylation"/>
    <property type="evidence" value="ECO:0007669"/>
    <property type="project" value="UniProtKB-KW"/>
</dbReference>
<keyword evidence="3 5" id="KW-0808">Transferase</keyword>
<gene>
    <name evidence="5" type="ORF">SNE35_08635</name>
</gene>
<comment type="similarity">
    <text evidence="1">Belongs to the methyltransferase superfamily.</text>
</comment>
<evidence type="ECO:0000259" key="4">
    <source>
        <dbReference type="Pfam" id="PF08241"/>
    </source>
</evidence>
<dbReference type="Gene3D" id="3.40.50.150">
    <property type="entry name" value="Vaccinia Virus protein VP39"/>
    <property type="match status" value="1"/>
</dbReference>
<evidence type="ECO:0000313" key="6">
    <source>
        <dbReference type="Proteomes" id="UP001285263"/>
    </source>
</evidence>
<evidence type="ECO:0000256" key="2">
    <source>
        <dbReference type="ARBA" id="ARBA00022603"/>
    </source>
</evidence>
<dbReference type="InterPro" id="IPR051052">
    <property type="entry name" value="Diverse_substrate_MTase"/>
</dbReference>
<dbReference type="RefSeq" id="WP_320422487.1">
    <property type="nucleotide sequence ID" value="NZ_JAXCLA010000003.1"/>
</dbReference>
<evidence type="ECO:0000256" key="3">
    <source>
        <dbReference type="ARBA" id="ARBA00022679"/>
    </source>
</evidence>
<accession>A0ABU5DFR4</accession>
<dbReference type="Proteomes" id="UP001285263">
    <property type="component" value="Unassembled WGS sequence"/>
</dbReference>
<evidence type="ECO:0000313" key="5">
    <source>
        <dbReference type="EMBL" id="MDY0744570.1"/>
    </source>
</evidence>
<dbReference type="SUPFAM" id="SSF53335">
    <property type="entry name" value="S-adenosyl-L-methionine-dependent methyltransferases"/>
    <property type="match status" value="1"/>
</dbReference>
<comment type="caution">
    <text evidence="5">The sequence shown here is derived from an EMBL/GenBank/DDBJ whole genome shotgun (WGS) entry which is preliminary data.</text>
</comment>
<keyword evidence="2 5" id="KW-0489">Methyltransferase</keyword>
<reference evidence="5 6" key="1">
    <citation type="submission" date="2023-11" db="EMBL/GenBank/DDBJ databases">
        <title>Paucibacter sp. nov., isolated from fresh soil in Korea.</title>
        <authorList>
            <person name="Le N.T.T."/>
        </authorList>
    </citation>
    <scope>NUCLEOTIDE SEQUENCE [LARGE SCALE GENOMIC DNA]</scope>
    <source>
        <strain evidence="5 6">R3-3</strain>
    </source>
</reference>
<name>A0ABU5DFR4_9BURK</name>
<dbReference type="PANTHER" id="PTHR44942">
    <property type="entry name" value="METHYLTRANSF_11 DOMAIN-CONTAINING PROTEIN"/>
    <property type="match status" value="1"/>
</dbReference>
<feature type="domain" description="Methyltransferase type 11" evidence="4">
    <location>
        <begin position="40"/>
        <end position="127"/>
    </location>
</feature>
<dbReference type="Pfam" id="PF08241">
    <property type="entry name" value="Methyltransf_11"/>
    <property type="match status" value="1"/>
</dbReference>
<dbReference type="InterPro" id="IPR013216">
    <property type="entry name" value="Methyltransf_11"/>
</dbReference>
<proteinExistence type="inferred from homology"/>
<dbReference type="PANTHER" id="PTHR44942:SF4">
    <property type="entry name" value="METHYLTRANSFERASE TYPE 11 DOMAIN-CONTAINING PROTEIN"/>
    <property type="match status" value="1"/>
</dbReference>
<keyword evidence="6" id="KW-1185">Reference proteome</keyword>
<dbReference type="GO" id="GO:0008168">
    <property type="term" value="F:methyltransferase activity"/>
    <property type="evidence" value="ECO:0007669"/>
    <property type="project" value="UniProtKB-KW"/>
</dbReference>
<sequence length="247" mass="27002">MPADHFSSVAAQYAQSRPSYPEALFDWLASQCARRALAWDVGAGNGQASVALAARFERVLATDLSAEQIAQARPHERIEYRAASAERSGLPDGAADLVTVAQALHWFDLPPFYAEVHRVLAPGGLFAAWTYGILSVEGEAPDAIVSDFYHRIVGPYWPAGRRHVETGYAELAFDFRPLPSPPLAIVREWTLNELLGYVRSWSATARMQQATGVDPVLALAPRLAAAWGDPGVRRTITWPISLRAGRP</sequence>
<dbReference type="EC" id="2.1.1.-" evidence="5"/>
<protein>
    <submittedName>
        <fullName evidence="5">Class I SAM-dependent methyltransferase</fullName>
        <ecNumber evidence="5">2.1.1.-</ecNumber>
    </submittedName>
</protein>
<dbReference type="CDD" id="cd02440">
    <property type="entry name" value="AdoMet_MTases"/>
    <property type="match status" value="1"/>
</dbReference>